<keyword evidence="2" id="KW-1185">Reference proteome</keyword>
<feature type="compositionally biased region" description="Basic and acidic residues" evidence="1">
    <location>
        <begin position="278"/>
        <end position="307"/>
    </location>
</feature>
<dbReference type="Proteomes" id="UP000694844">
    <property type="component" value="Chromosome 10"/>
</dbReference>
<sequence>MSMRCSNANAPYVSRKKYMKNYMRKRREQSDKQRQNDRKSSLKSKSKARQSKEFQEKELAAKRHNRLNPETKEKERESTLKSKSKARQSKEFQEKELAAKRHNRLNPETKEKERESTLNSKSKARQSKEFQEKELTAKRHNRLNPEIKEKDRESTLKSKSKARQSKEIQEKELAAKRHSRLNPETKEKNRESTLKSMKKARQSKEFQEKELTAKRHNRQKPETPKKERESTLKSMKKARQSKEFQEKELTAKRHNRQKPETPKKERESTLKSMKKARQSKEFQEKELTAKRHNRQKPETPKKERESTLKSMKKARQKNVRPNMVLSALHWLMDNSEMYKSSGIKIDQTWKNTIENSDCEIVQELTGSSSNSDDRESEANDDGFCEVALDERVQGNSDTLVDEADLDTNKTYVFAPASREVVFINTSPPEERIFLLKCQDDLNKLPKTSTNIRADSLIQRYERRPKQLEHWCLADFVSELEVTFPKEMQREFYEEENDDNPQVLVDNLLSDCDNSDQDTFSDNDTVVHLKNGIKIRRRKNKRVIRYVGYSQKTNSEEYYRERLLLYLPWRNENSDLLGGFQTYEQHYRQKANMIQMKQKQYEHFVDEIEQARLQAEEDLDSLETVAPNTEHAEADDAEIDPVPSEEFAHFDPDSAQHKVMI</sequence>
<dbReference type="OrthoDB" id="10063152at2759"/>
<protein>
    <submittedName>
        <fullName evidence="3">Splicing regulatory glutamine/lysine-rich protein 1-like</fullName>
    </submittedName>
</protein>
<feature type="compositionally biased region" description="Basic and acidic residues" evidence="1">
    <location>
        <begin position="202"/>
        <end position="231"/>
    </location>
</feature>
<feature type="region of interest" description="Disordered" evidence="1">
    <location>
        <begin position="623"/>
        <end position="660"/>
    </location>
</feature>
<evidence type="ECO:0000313" key="3">
    <source>
        <dbReference type="RefSeq" id="XP_022311170.1"/>
    </source>
</evidence>
<accession>A0A8B8C6D0</accession>
<dbReference type="AlphaFoldDB" id="A0A8B8C6D0"/>
<proteinExistence type="predicted"/>
<feature type="compositionally biased region" description="Basic residues" evidence="1">
    <location>
        <begin position="14"/>
        <end position="27"/>
    </location>
</feature>
<name>A0A8B8C6D0_CRAVI</name>
<feature type="compositionally biased region" description="Basic and acidic residues" evidence="1">
    <location>
        <begin position="164"/>
        <end position="193"/>
    </location>
</feature>
<feature type="compositionally biased region" description="Basic and acidic residues" evidence="1">
    <location>
        <begin position="28"/>
        <end position="40"/>
    </location>
</feature>
<dbReference type="PANTHER" id="PTHR47642">
    <property type="entry name" value="ATP-DEPENDENT DNA HELICASE"/>
    <property type="match status" value="1"/>
</dbReference>
<feature type="compositionally biased region" description="Basic and acidic residues" evidence="1">
    <location>
        <begin position="645"/>
        <end position="660"/>
    </location>
</feature>
<dbReference type="PANTHER" id="PTHR47642:SF8">
    <property type="entry name" value="ATP-DEPENDENT DNA HELICASE"/>
    <property type="match status" value="1"/>
</dbReference>
<dbReference type="KEGG" id="cvn:111116465"/>
<feature type="region of interest" description="Disordered" evidence="1">
    <location>
        <begin position="1"/>
        <end position="317"/>
    </location>
</feature>
<dbReference type="GeneID" id="111116465"/>
<evidence type="ECO:0000313" key="2">
    <source>
        <dbReference type="Proteomes" id="UP000694844"/>
    </source>
</evidence>
<dbReference type="InterPro" id="IPR051055">
    <property type="entry name" value="PIF1_helicase"/>
</dbReference>
<feature type="compositionally biased region" description="Basic and acidic residues" evidence="1">
    <location>
        <begin position="240"/>
        <end position="269"/>
    </location>
</feature>
<feature type="compositionally biased region" description="Basic and acidic residues" evidence="1">
    <location>
        <begin position="126"/>
        <end position="156"/>
    </location>
</feature>
<feature type="compositionally biased region" description="Basic and acidic residues" evidence="1">
    <location>
        <begin position="88"/>
        <end position="116"/>
    </location>
</feature>
<dbReference type="RefSeq" id="XP_022311170.1">
    <property type="nucleotide sequence ID" value="XM_022455462.1"/>
</dbReference>
<organism evidence="2 3">
    <name type="scientific">Crassostrea virginica</name>
    <name type="common">Eastern oyster</name>
    <dbReference type="NCBI Taxonomy" id="6565"/>
    <lineage>
        <taxon>Eukaryota</taxon>
        <taxon>Metazoa</taxon>
        <taxon>Spiralia</taxon>
        <taxon>Lophotrochozoa</taxon>
        <taxon>Mollusca</taxon>
        <taxon>Bivalvia</taxon>
        <taxon>Autobranchia</taxon>
        <taxon>Pteriomorphia</taxon>
        <taxon>Ostreida</taxon>
        <taxon>Ostreoidea</taxon>
        <taxon>Ostreidae</taxon>
        <taxon>Crassostrea</taxon>
    </lineage>
</organism>
<gene>
    <name evidence="3" type="primary">LOC111116465</name>
</gene>
<evidence type="ECO:0000256" key="1">
    <source>
        <dbReference type="SAM" id="MobiDB-lite"/>
    </source>
</evidence>
<feature type="compositionally biased region" description="Basic and acidic residues" evidence="1">
    <location>
        <begin position="50"/>
        <end position="80"/>
    </location>
</feature>
<reference evidence="3" key="1">
    <citation type="submission" date="2025-08" db="UniProtKB">
        <authorList>
            <consortium name="RefSeq"/>
        </authorList>
    </citation>
    <scope>IDENTIFICATION</scope>
    <source>
        <tissue evidence="3">Whole sample</tissue>
    </source>
</reference>